<evidence type="ECO:0000313" key="2">
    <source>
        <dbReference type="EMBL" id="KAK3325879.1"/>
    </source>
</evidence>
<dbReference type="EMBL" id="JAUEDM010000002">
    <property type="protein sequence ID" value="KAK3325879.1"/>
    <property type="molecule type" value="Genomic_DNA"/>
</dbReference>
<dbReference type="SUPFAM" id="SSF82199">
    <property type="entry name" value="SET domain"/>
    <property type="match status" value="1"/>
</dbReference>
<dbReference type="PANTHER" id="PTHR13271:SF76">
    <property type="entry name" value="SET DOMAIN-CONTAINING PROTEIN 8"/>
    <property type="match status" value="1"/>
</dbReference>
<dbReference type="InterPro" id="IPR001214">
    <property type="entry name" value="SET_dom"/>
</dbReference>
<comment type="caution">
    <text evidence="2">The sequence shown here is derived from an EMBL/GenBank/DDBJ whole genome shotgun (WGS) entry which is preliminary data.</text>
</comment>
<sequence length="497" mass="55295">MLPPHLPIEALPAWALLNDVAFVDVKVKAIEGKGYGLVCDRKLSTKEDTFDLPTLVTVPHNLVLNIEAVEEYAKEDRNFKQLLDVAGHHSARGTILLFLLVQTVLASRTSASEPAATGHSSVGVSNPWTEYVKFLPDPLDLLVPTLWTEHERLLLRGTSLESAVKAKISALTAEFLAVREASSDILVWNEMLWEREMVGFRDWIFLDAVYRSRCLELPRSGQSMVPCIDMINHSANPTVYYDENARDETVLLLRPDTDVSSGEEVTISYGDAKSAAEMLFSYGFVDPASTAGEDSLVLPLDPFPDDPLAKAKLVTFGKPPKIHVARDKGSGAVRWKSPFAYLMCVNEEDGLEFRVLQDNDGNRQLRIFWLDEDVTERTTDFETLIRNHKELSALLSLRTVTVVQESLQAQLDSLGFNSELDSMTPSDLPLVREGCLSSAILLRQSETDILRSAIEALEKERCTLLEDKTVVAYLGSMETAKSDLVDEEASNEDDDFS</sequence>
<name>A0AAE0MCD8_9PEZI</name>
<reference evidence="2" key="2">
    <citation type="submission" date="2023-06" db="EMBL/GenBank/DDBJ databases">
        <authorList>
            <consortium name="Lawrence Berkeley National Laboratory"/>
            <person name="Haridas S."/>
            <person name="Hensen N."/>
            <person name="Bonometti L."/>
            <person name="Westerberg I."/>
            <person name="Brannstrom I.O."/>
            <person name="Guillou S."/>
            <person name="Cros-Aarteil S."/>
            <person name="Calhoun S."/>
            <person name="Kuo A."/>
            <person name="Mondo S."/>
            <person name="Pangilinan J."/>
            <person name="Riley R."/>
            <person name="Labutti K."/>
            <person name="Andreopoulos B."/>
            <person name="Lipzen A."/>
            <person name="Chen C."/>
            <person name="Yanf M."/>
            <person name="Daum C."/>
            <person name="Ng V."/>
            <person name="Clum A."/>
            <person name="Steindorff A."/>
            <person name="Ohm R."/>
            <person name="Martin F."/>
            <person name="Silar P."/>
            <person name="Natvig D."/>
            <person name="Lalanne C."/>
            <person name="Gautier V."/>
            <person name="Ament-Velasquez S.L."/>
            <person name="Kruys A."/>
            <person name="Hutchinson M.I."/>
            <person name="Powell A.J."/>
            <person name="Barry K."/>
            <person name="Miller A.N."/>
            <person name="Grigoriev I.V."/>
            <person name="Debuchy R."/>
            <person name="Gladieux P."/>
            <person name="Thoren M.H."/>
            <person name="Johannesson H."/>
        </authorList>
    </citation>
    <scope>NUCLEOTIDE SEQUENCE</scope>
    <source>
        <strain evidence="2">CBS 118394</strain>
    </source>
</reference>
<dbReference type="PANTHER" id="PTHR13271">
    <property type="entry name" value="UNCHARACTERIZED PUTATIVE METHYLTRANSFERASE"/>
    <property type="match status" value="1"/>
</dbReference>
<dbReference type="CDD" id="cd10527">
    <property type="entry name" value="SET_LSMT"/>
    <property type="match status" value="1"/>
</dbReference>
<dbReference type="InterPro" id="IPR050600">
    <property type="entry name" value="SETD3_SETD6_MTase"/>
</dbReference>
<protein>
    <recommendedName>
        <fullName evidence="1">SET domain-containing protein</fullName>
    </recommendedName>
</protein>
<evidence type="ECO:0000259" key="1">
    <source>
        <dbReference type="PROSITE" id="PS50280"/>
    </source>
</evidence>
<proteinExistence type="predicted"/>
<dbReference type="Pfam" id="PF00856">
    <property type="entry name" value="SET"/>
    <property type="match status" value="1"/>
</dbReference>
<dbReference type="AlphaFoldDB" id="A0AAE0MCD8"/>
<dbReference type="InterPro" id="IPR046341">
    <property type="entry name" value="SET_dom_sf"/>
</dbReference>
<gene>
    <name evidence="2" type="ORF">B0H66DRAFT_573601</name>
</gene>
<accession>A0AAE0MCD8</accession>
<organism evidence="2 3">
    <name type="scientific">Apodospora peruviana</name>
    <dbReference type="NCBI Taxonomy" id="516989"/>
    <lineage>
        <taxon>Eukaryota</taxon>
        <taxon>Fungi</taxon>
        <taxon>Dikarya</taxon>
        <taxon>Ascomycota</taxon>
        <taxon>Pezizomycotina</taxon>
        <taxon>Sordariomycetes</taxon>
        <taxon>Sordariomycetidae</taxon>
        <taxon>Sordariales</taxon>
        <taxon>Lasiosphaeriaceae</taxon>
        <taxon>Apodospora</taxon>
    </lineage>
</organism>
<dbReference type="Proteomes" id="UP001283341">
    <property type="component" value="Unassembled WGS sequence"/>
</dbReference>
<evidence type="ECO:0000313" key="3">
    <source>
        <dbReference type="Proteomes" id="UP001283341"/>
    </source>
</evidence>
<dbReference type="Gene3D" id="3.90.1410.10">
    <property type="entry name" value="set domain protein methyltransferase, domain 1"/>
    <property type="match status" value="1"/>
</dbReference>
<reference evidence="2" key="1">
    <citation type="journal article" date="2023" name="Mol. Phylogenet. Evol.">
        <title>Genome-scale phylogeny and comparative genomics of the fungal order Sordariales.</title>
        <authorList>
            <person name="Hensen N."/>
            <person name="Bonometti L."/>
            <person name="Westerberg I."/>
            <person name="Brannstrom I.O."/>
            <person name="Guillou S."/>
            <person name="Cros-Aarteil S."/>
            <person name="Calhoun S."/>
            <person name="Haridas S."/>
            <person name="Kuo A."/>
            <person name="Mondo S."/>
            <person name="Pangilinan J."/>
            <person name="Riley R."/>
            <person name="LaButti K."/>
            <person name="Andreopoulos B."/>
            <person name="Lipzen A."/>
            <person name="Chen C."/>
            <person name="Yan M."/>
            <person name="Daum C."/>
            <person name="Ng V."/>
            <person name="Clum A."/>
            <person name="Steindorff A."/>
            <person name="Ohm R.A."/>
            <person name="Martin F."/>
            <person name="Silar P."/>
            <person name="Natvig D.O."/>
            <person name="Lalanne C."/>
            <person name="Gautier V."/>
            <person name="Ament-Velasquez S.L."/>
            <person name="Kruys A."/>
            <person name="Hutchinson M.I."/>
            <person name="Powell A.J."/>
            <person name="Barry K."/>
            <person name="Miller A.N."/>
            <person name="Grigoriev I.V."/>
            <person name="Debuchy R."/>
            <person name="Gladieux P."/>
            <person name="Hiltunen Thoren M."/>
            <person name="Johannesson H."/>
        </authorList>
    </citation>
    <scope>NUCLEOTIDE SEQUENCE</scope>
    <source>
        <strain evidence="2">CBS 118394</strain>
    </source>
</reference>
<dbReference type="PROSITE" id="PS50280">
    <property type="entry name" value="SET"/>
    <property type="match status" value="1"/>
</dbReference>
<keyword evidence="3" id="KW-1185">Reference proteome</keyword>
<dbReference type="GO" id="GO:0005634">
    <property type="term" value="C:nucleus"/>
    <property type="evidence" value="ECO:0007669"/>
    <property type="project" value="TreeGrafter"/>
</dbReference>
<dbReference type="GO" id="GO:0016279">
    <property type="term" value="F:protein-lysine N-methyltransferase activity"/>
    <property type="evidence" value="ECO:0007669"/>
    <property type="project" value="TreeGrafter"/>
</dbReference>
<feature type="domain" description="SET" evidence="1">
    <location>
        <begin position="23"/>
        <end position="270"/>
    </location>
</feature>